<organism evidence="3">
    <name type="scientific">Thelazia callipaeda</name>
    <name type="common">Oriental eyeworm</name>
    <name type="synonym">Parasitic nematode</name>
    <dbReference type="NCBI Taxonomy" id="103827"/>
    <lineage>
        <taxon>Eukaryota</taxon>
        <taxon>Metazoa</taxon>
        <taxon>Ecdysozoa</taxon>
        <taxon>Nematoda</taxon>
        <taxon>Chromadorea</taxon>
        <taxon>Rhabditida</taxon>
        <taxon>Spirurina</taxon>
        <taxon>Spiruromorpha</taxon>
        <taxon>Thelazioidea</taxon>
        <taxon>Thelaziidae</taxon>
        <taxon>Thelazia</taxon>
    </lineage>
</organism>
<reference evidence="3" key="1">
    <citation type="submission" date="2017-02" db="UniProtKB">
        <authorList>
            <consortium name="WormBaseParasite"/>
        </authorList>
    </citation>
    <scope>IDENTIFICATION</scope>
</reference>
<reference evidence="1 2" key="2">
    <citation type="submission" date="2018-11" db="EMBL/GenBank/DDBJ databases">
        <authorList>
            <consortium name="Pathogen Informatics"/>
        </authorList>
    </citation>
    <scope>NUCLEOTIDE SEQUENCE [LARGE SCALE GENOMIC DNA]</scope>
</reference>
<dbReference type="Proteomes" id="UP000276776">
    <property type="component" value="Unassembled WGS sequence"/>
</dbReference>
<evidence type="ECO:0000313" key="1">
    <source>
        <dbReference type="EMBL" id="VDN00124.1"/>
    </source>
</evidence>
<evidence type="ECO:0000313" key="2">
    <source>
        <dbReference type="Proteomes" id="UP000276776"/>
    </source>
</evidence>
<dbReference type="AlphaFoldDB" id="A0A0N5CTK9"/>
<evidence type="ECO:0000313" key="3">
    <source>
        <dbReference type="WBParaSite" id="TCLT_0000356901-mRNA-1"/>
    </source>
</evidence>
<dbReference type="EMBL" id="UYYF01001784">
    <property type="protein sequence ID" value="VDN00124.1"/>
    <property type="molecule type" value="Genomic_DNA"/>
</dbReference>
<accession>A0A0N5CTK9</accession>
<protein>
    <submittedName>
        <fullName evidence="1 3">Uncharacterized protein</fullName>
    </submittedName>
</protein>
<dbReference type="WBParaSite" id="TCLT_0000356901-mRNA-1">
    <property type="protein sequence ID" value="TCLT_0000356901-mRNA-1"/>
    <property type="gene ID" value="TCLT_0000356901"/>
</dbReference>
<keyword evidence="2" id="KW-1185">Reference proteome</keyword>
<proteinExistence type="predicted"/>
<gene>
    <name evidence="1" type="ORF">TCLT_LOCUS3560</name>
</gene>
<name>A0A0N5CTK9_THECL</name>
<sequence>MKIVVHLLFTTGTSNRHPSEDEDWLVFMNEVVAISVAFVEKHHATPKGFEAQSSAPWKKNVLRKRGPRKRAISVIDQQQRLLALGEKATKQEPVPVL</sequence>